<evidence type="ECO:0000259" key="8">
    <source>
        <dbReference type="PROSITE" id="PS51722"/>
    </source>
</evidence>
<feature type="domain" description="Tr-type G" evidence="8">
    <location>
        <begin position="173"/>
        <end position="347"/>
    </location>
</feature>
<accession>A0AAD9J3F4</accession>
<keyword evidence="10" id="KW-1185">Reference proteome</keyword>
<evidence type="ECO:0000256" key="1">
    <source>
        <dbReference type="ARBA" id="ARBA00007733"/>
    </source>
</evidence>
<dbReference type="Gene3D" id="3.40.50.300">
    <property type="entry name" value="P-loop containing nucleotide triphosphate hydrolases"/>
    <property type="match status" value="1"/>
</dbReference>
<dbReference type="FunFam" id="3.40.50.300:FF:000019">
    <property type="entry name" value="Translation initiation factor IF-2"/>
    <property type="match status" value="1"/>
</dbReference>
<dbReference type="SUPFAM" id="SSF52156">
    <property type="entry name" value="Initiation factor IF2/eIF5b, domain 3"/>
    <property type="match status" value="1"/>
</dbReference>
<dbReference type="Gene3D" id="3.40.50.10050">
    <property type="entry name" value="Translation initiation factor IF- 2, domain 3"/>
    <property type="match status" value="1"/>
</dbReference>
<dbReference type="InterPro" id="IPR053905">
    <property type="entry name" value="EF-G-like_DII"/>
</dbReference>
<dbReference type="PANTHER" id="PTHR43381">
    <property type="entry name" value="TRANSLATION INITIATION FACTOR IF-2-RELATED"/>
    <property type="match status" value="1"/>
</dbReference>
<evidence type="ECO:0000256" key="6">
    <source>
        <dbReference type="ARBA" id="ARBA00025162"/>
    </source>
</evidence>
<dbReference type="NCBIfam" id="TIGR00231">
    <property type="entry name" value="small_GTP"/>
    <property type="match status" value="1"/>
</dbReference>
<dbReference type="SUPFAM" id="SSF50447">
    <property type="entry name" value="Translation proteins"/>
    <property type="match status" value="2"/>
</dbReference>
<dbReference type="FunFam" id="2.40.30.10:FF:000007">
    <property type="entry name" value="Translation initiation factor IF-2"/>
    <property type="match status" value="1"/>
</dbReference>
<evidence type="ECO:0000256" key="2">
    <source>
        <dbReference type="ARBA" id="ARBA00022540"/>
    </source>
</evidence>
<dbReference type="GO" id="GO:0005737">
    <property type="term" value="C:cytoplasm"/>
    <property type="evidence" value="ECO:0007669"/>
    <property type="project" value="TreeGrafter"/>
</dbReference>
<dbReference type="InterPro" id="IPR015760">
    <property type="entry name" value="TIF_IF2"/>
</dbReference>
<reference evidence="9" key="1">
    <citation type="journal article" date="2023" name="Mol. Biol. Evol.">
        <title>Third-Generation Sequencing Reveals the Adaptive Role of the Epigenome in Three Deep-Sea Polychaetes.</title>
        <authorList>
            <person name="Perez M."/>
            <person name="Aroh O."/>
            <person name="Sun Y."/>
            <person name="Lan Y."/>
            <person name="Juniper S.K."/>
            <person name="Young C.R."/>
            <person name="Angers B."/>
            <person name="Qian P.Y."/>
        </authorList>
    </citation>
    <scope>NUCLEOTIDE SEQUENCE</scope>
    <source>
        <strain evidence="9">P08H-3</strain>
    </source>
</reference>
<name>A0AAD9J3F4_9ANNE</name>
<keyword evidence="3" id="KW-0547">Nucleotide-binding</keyword>
<keyword evidence="2" id="KW-0396">Initiation factor</keyword>
<dbReference type="Gene3D" id="2.40.30.10">
    <property type="entry name" value="Translation factors"/>
    <property type="match status" value="2"/>
</dbReference>
<dbReference type="PANTHER" id="PTHR43381:SF20">
    <property type="entry name" value="TRANSLATION INITIATION FACTOR IF-2, MITOCHONDRIAL"/>
    <property type="match status" value="1"/>
</dbReference>
<dbReference type="SUPFAM" id="SSF52540">
    <property type="entry name" value="P-loop containing nucleoside triphosphate hydrolases"/>
    <property type="match status" value="1"/>
</dbReference>
<dbReference type="CDD" id="cd03702">
    <property type="entry name" value="IF2_mtIF2_II"/>
    <property type="match status" value="1"/>
</dbReference>
<dbReference type="AlphaFoldDB" id="A0AAD9J3F4"/>
<dbReference type="Pfam" id="PF22042">
    <property type="entry name" value="EF-G_D2"/>
    <property type="match status" value="1"/>
</dbReference>
<comment type="similarity">
    <text evidence="1">Belongs to the TRAFAC class translation factor GTPase superfamily. Classic translation factor GTPase family. IF-2 subfamily.</text>
</comment>
<keyword evidence="4" id="KW-0648">Protein biosynthesis</keyword>
<evidence type="ECO:0000313" key="9">
    <source>
        <dbReference type="EMBL" id="KAK2144905.1"/>
    </source>
</evidence>
<evidence type="ECO:0000256" key="4">
    <source>
        <dbReference type="ARBA" id="ARBA00022917"/>
    </source>
</evidence>
<feature type="coiled-coil region" evidence="7">
    <location>
        <begin position="441"/>
        <end position="478"/>
    </location>
</feature>
<dbReference type="InterPro" id="IPR027417">
    <property type="entry name" value="P-loop_NTPase"/>
</dbReference>
<dbReference type="GO" id="GO:0003743">
    <property type="term" value="F:translation initiation factor activity"/>
    <property type="evidence" value="ECO:0007669"/>
    <property type="project" value="UniProtKB-KW"/>
</dbReference>
<dbReference type="Proteomes" id="UP001208570">
    <property type="component" value="Unassembled WGS sequence"/>
</dbReference>
<gene>
    <name evidence="9" type="ORF">LSH36_721g02023</name>
</gene>
<dbReference type="Pfam" id="PF11987">
    <property type="entry name" value="IF-2"/>
    <property type="match status" value="1"/>
</dbReference>
<dbReference type="InterPro" id="IPR005225">
    <property type="entry name" value="Small_GTP-bd"/>
</dbReference>
<evidence type="ECO:0000256" key="5">
    <source>
        <dbReference type="ARBA" id="ARBA00023134"/>
    </source>
</evidence>
<dbReference type="InterPro" id="IPR023115">
    <property type="entry name" value="TIF_IF2_dom3"/>
</dbReference>
<keyword evidence="5" id="KW-0342">GTP-binding</keyword>
<dbReference type="InterPro" id="IPR036925">
    <property type="entry name" value="TIF_IF2_dom3_sf"/>
</dbReference>
<dbReference type="InterPro" id="IPR044145">
    <property type="entry name" value="IF2_II"/>
</dbReference>
<keyword evidence="7" id="KW-0175">Coiled coil</keyword>
<dbReference type="PROSITE" id="PS51722">
    <property type="entry name" value="G_TR_2"/>
    <property type="match status" value="1"/>
</dbReference>
<dbReference type="EMBL" id="JAODUP010000721">
    <property type="protein sequence ID" value="KAK2144905.1"/>
    <property type="molecule type" value="Genomic_DNA"/>
</dbReference>
<dbReference type="GO" id="GO:0003924">
    <property type="term" value="F:GTPase activity"/>
    <property type="evidence" value="ECO:0007669"/>
    <property type="project" value="InterPro"/>
</dbReference>
<dbReference type="CDD" id="cd01887">
    <property type="entry name" value="IF2_eIF5B"/>
    <property type="match status" value="1"/>
</dbReference>
<dbReference type="FunFam" id="3.40.50.10050:FF:000001">
    <property type="entry name" value="Translation initiation factor IF-2"/>
    <property type="match status" value="1"/>
</dbReference>
<evidence type="ECO:0000313" key="10">
    <source>
        <dbReference type="Proteomes" id="UP001208570"/>
    </source>
</evidence>
<comment type="function">
    <text evidence="6">One of the essential components for the initiation of protein synthesis. Protects formylmethionyl-tRNA from spontaneous hydrolysis and promotes its binding to the 30S ribosomal subunits. Also involved in the hydrolysis of GTP during the formation of the 70S ribosomal complex.</text>
</comment>
<comment type="caution">
    <text evidence="9">The sequence shown here is derived from an EMBL/GenBank/DDBJ whole genome shotgun (WGS) entry which is preliminary data.</text>
</comment>
<dbReference type="GO" id="GO:0005525">
    <property type="term" value="F:GTP binding"/>
    <property type="evidence" value="ECO:0007669"/>
    <property type="project" value="UniProtKB-KW"/>
</dbReference>
<proteinExistence type="inferred from homology"/>
<dbReference type="InterPro" id="IPR009000">
    <property type="entry name" value="Transl_B-barrel_sf"/>
</dbReference>
<dbReference type="InterPro" id="IPR000795">
    <property type="entry name" value="T_Tr_GTP-bd_dom"/>
</dbReference>
<protein>
    <recommendedName>
        <fullName evidence="8">Tr-type G domain-containing protein</fullName>
    </recommendedName>
</protein>
<organism evidence="9 10">
    <name type="scientific">Paralvinella palmiformis</name>
    <dbReference type="NCBI Taxonomy" id="53620"/>
    <lineage>
        <taxon>Eukaryota</taxon>
        <taxon>Metazoa</taxon>
        <taxon>Spiralia</taxon>
        <taxon>Lophotrochozoa</taxon>
        <taxon>Annelida</taxon>
        <taxon>Polychaeta</taxon>
        <taxon>Sedentaria</taxon>
        <taxon>Canalipalpata</taxon>
        <taxon>Terebellida</taxon>
        <taxon>Terebelliformia</taxon>
        <taxon>Alvinellidae</taxon>
        <taxon>Paralvinella</taxon>
    </lineage>
</organism>
<dbReference type="Pfam" id="PF00009">
    <property type="entry name" value="GTP_EFTU"/>
    <property type="match status" value="1"/>
</dbReference>
<sequence>MYKLCAIGYNTVIRTIVHDVINQYVSRSVVTCCVGSINCQTCYSLQTRPLHTTVSLTATRASKTKKKIVKGVTFKKSAKSSWTTAKIYPDMTVEELASTLNKDIDDVFDALFYIPETDLYDKPDSVIVDLNVIKQVCDKLGYRWKVEGKKKEIARENKDVTKRSPPDPANCVKRPPVVTIMGHVDHGKTTLLDAMRKSNIVDKEFGGITQHIGAFSVQLKSGETITFIDTPGHAAFSSMRERGAQITDIVILVVAADDGVMKQTMESFKHAEGAGVPIIVAINKIDKHGASVEKTKETLLKHGIMLEEHGGDIQAVPVSALKGTNLDLLQEAIIALAELLEIKCDPTGPAEGAVIEAKTDPGKGRVATVLIEKGTLTKGVCLVAGKAWAKVRSMLDDNGRVMKKVPPGVAAELTGWKDLPSAGDIAIEVKSESQARDVISWRLEEEQLQKQEEELEIIQKKQEEHRQEYEELRREKLDKGIRRGTIYGRRPQAPEDADIDGSASELSMVLKGDVHGTVEAILQVLSTYNCPHCQLNLLQYGVGAVSEQDIDMAESFNGVVYAFNVEVPPNIAKMAAEKGIKIYKHNVIYKLIDDLKEQLQRRVLPVKHHEVIGQAIVQEKFSVTVDKKKVFVAGCKCLKGTLLKNKLYKLVRDRETLIEEQALTSLRHFKAEVSQISEKQECGLMFQDQNIDPQPGDTIVCYEPTSVVPSIEWHLDF</sequence>
<dbReference type="FunFam" id="2.40.30.10:FF:000008">
    <property type="entry name" value="Translation initiation factor IF-2"/>
    <property type="match status" value="1"/>
</dbReference>
<evidence type="ECO:0000256" key="7">
    <source>
        <dbReference type="SAM" id="Coils"/>
    </source>
</evidence>
<evidence type="ECO:0000256" key="3">
    <source>
        <dbReference type="ARBA" id="ARBA00022741"/>
    </source>
</evidence>